<dbReference type="GO" id="GO:0006955">
    <property type="term" value="P:immune response"/>
    <property type="evidence" value="ECO:0007669"/>
    <property type="project" value="InterPro"/>
</dbReference>
<dbReference type="Pfam" id="PF00727">
    <property type="entry name" value="IL4"/>
    <property type="match status" value="1"/>
</dbReference>
<dbReference type="GO" id="GO:0005136">
    <property type="term" value="F:interleukin-4 receptor binding"/>
    <property type="evidence" value="ECO:0007669"/>
    <property type="project" value="InterPro"/>
</dbReference>
<proteinExistence type="predicted"/>
<dbReference type="InterPro" id="IPR009079">
    <property type="entry name" value="4_helix_cytokine-like_core"/>
</dbReference>
<dbReference type="GO" id="GO:0005576">
    <property type="term" value="C:extracellular region"/>
    <property type="evidence" value="ECO:0007669"/>
    <property type="project" value="InterPro"/>
</dbReference>
<sequence length="80" mass="9143">VSCNKMNVTNIFADYKRGNNREIFCKAATIARQGQSCYRYLEAIYHNLLSLAWECRAEHKRPCPVAAGSTTSLKKFLKEL</sequence>
<dbReference type="EMBL" id="VZST01000352">
    <property type="protein sequence ID" value="NWZ64361.1"/>
    <property type="molecule type" value="Genomic_DNA"/>
</dbReference>
<dbReference type="PANTHER" id="PTHR47401:SF1">
    <property type="entry name" value="INTERLEUKIN-4"/>
    <property type="match status" value="1"/>
</dbReference>
<dbReference type="Gene3D" id="1.20.1250.10">
    <property type="match status" value="1"/>
</dbReference>
<evidence type="ECO:0000313" key="2">
    <source>
        <dbReference type="Proteomes" id="UP000549775"/>
    </source>
</evidence>
<feature type="non-terminal residue" evidence="1">
    <location>
        <position position="1"/>
    </location>
</feature>
<dbReference type="InterPro" id="IPR002354">
    <property type="entry name" value="IL-4"/>
</dbReference>
<dbReference type="AlphaFoldDB" id="A0A7K7PB12"/>
<gene>
    <name evidence="1" type="primary">Il4</name>
    <name evidence="1" type="ORF">ACRARU_R05073</name>
</gene>
<keyword evidence="2" id="KW-1185">Reference proteome</keyword>
<reference evidence="1 2" key="1">
    <citation type="submission" date="2019-09" db="EMBL/GenBank/DDBJ databases">
        <title>Bird 10,000 Genomes (B10K) Project - Family phase.</title>
        <authorList>
            <person name="Zhang G."/>
        </authorList>
    </citation>
    <scope>NUCLEOTIDE SEQUENCE [LARGE SCALE GENOMIC DNA]</scope>
    <source>
        <strain evidence="1">OUT-0054</strain>
        <tissue evidence="1">Blood</tissue>
    </source>
</reference>
<protein>
    <submittedName>
        <fullName evidence="1">IL4 protein</fullName>
    </submittedName>
</protein>
<dbReference type="Proteomes" id="UP000549775">
    <property type="component" value="Unassembled WGS sequence"/>
</dbReference>
<dbReference type="GO" id="GO:0008083">
    <property type="term" value="F:growth factor activity"/>
    <property type="evidence" value="ECO:0007669"/>
    <property type="project" value="InterPro"/>
</dbReference>
<dbReference type="SUPFAM" id="SSF47266">
    <property type="entry name" value="4-helical cytokines"/>
    <property type="match status" value="1"/>
</dbReference>
<feature type="non-terminal residue" evidence="1">
    <location>
        <position position="80"/>
    </location>
</feature>
<accession>A0A7K7PB12</accession>
<organism evidence="1 2">
    <name type="scientific">Acrocephalus arundinaceus</name>
    <name type="common">Great reed-warbler</name>
    <dbReference type="NCBI Taxonomy" id="39621"/>
    <lineage>
        <taxon>Eukaryota</taxon>
        <taxon>Metazoa</taxon>
        <taxon>Chordata</taxon>
        <taxon>Craniata</taxon>
        <taxon>Vertebrata</taxon>
        <taxon>Euteleostomi</taxon>
        <taxon>Archelosauria</taxon>
        <taxon>Archosauria</taxon>
        <taxon>Dinosauria</taxon>
        <taxon>Saurischia</taxon>
        <taxon>Theropoda</taxon>
        <taxon>Coelurosauria</taxon>
        <taxon>Aves</taxon>
        <taxon>Neognathae</taxon>
        <taxon>Neoaves</taxon>
        <taxon>Telluraves</taxon>
        <taxon>Australaves</taxon>
        <taxon>Passeriformes</taxon>
        <taxon>Sylvioidea</taxon>
        <taxon>Sylviidae</taxon>
        <taxon>Acrocephalinae</taxon>
        <taxon>Acrocephalus</taxon>
    </lineage>
</organism>
<dbReference type="PANTHER" id="PTHR47401">
    <property type="entry name" value="INTERLEUKIN-4"/>
    <property type="match status" value="1"/>
</dbReference>
<evidence type="ECO:0000313" key="1">
    <source>
        <dbReference type="EMBL" id="NWZ64361.1"/>
    </source>
</evidence>
<dbReference type="OrthoDB" id="9162144at2759"/>
<comment type="caution">
    <text evidence="1">The sequence shown here is derived from an EMBL/GenBank/DDBJ whole genome shotgun (WGS) entry which is preliminary data.</text>
</comment>
<name>A0A7K7PB12_ACRAR</name>